<keyword evidence="2" id="KW-1185">Reference proteome</keyword>
<reference evidence="1 2" key="1">
    <citation type="submission" date="2019-10" db="EMBL/GenBank/DDBJ databases">
        <title>Nocardia macrotermitis sp. nov. and Nocardia aurantia sp. nov., isolated from the gut of fungus growing-termite Macrotermes natalensis.</title>
        <authorList>
            <person name="Benndorf R."/>
            <person name="Schwitalla J."/>
            <person name="Martin K."/>
            <person name="De Beer W."/>
            <person name="Kaster A.-K."/>
            <person name="Vollmers J."/>
            <person name="Poulsen M."/>
            <person name="Beemelmanns C."/>
        </authorList>
    </citation>
    <scope>NUCLEOTIDE SEQUENCE [LARGE SCALE GENOMIC DNA]</scope>
    <source>
        <strain evidence="1 2">RB56</strain>
    </source>
</reference>
<evidence type="ECO:0000313" key="1">
    <source>
        <dbReference type="EMBL" id="MQY28722.1"/>
    </source>
</evidence>
<evidence type="ECO:0000313" key="2">
    <source>
        <dbReference type="Proteomes" id="UP000431401"/>
    </source>
</evidence>
<dbReference type="Proteomes" id="UP000431401">
    <property type="component" value="Unassembled WGS sequence"/>
</dbReference>
<dbReference type="Pfam" id="PF04672">
    <property type="entry name" value="Methyltransf_19"/>
    <property type="match status" value="1"/>
</dbReference>
<dbReference type="CDD" id="cd02440">
    <property type="entry name" value="AdoMet_MTases"/>
    <property type="match status" value="1"/>
</dbReference>
<protein>
    <recommendedName>
        <fullName evidence="3">S-adenosyl methyltransferase</fullName>
    </recommendedName>
</protein>
<dbReference type="EMBL" id="WEGI01000009">
    <property type="protein sequence ID" value="MQY28722.1"/>
    <property type="molecule type" value="Genomic_DNA"/>
</dbReference>
<proteinExistence type="predicted"/>
<dbReference type="SUPFAM" id="SSF53335">
    <property type="entry name" value="S-adenosyl-L-methionine-dependent methyltransferases"/>
    <property type="match status" value="1"/>
</dbReference>
<organism evidence="1 2">
    <name type="scientific">Nocardia aurantia</name>
    <dbReference type="NCBI Taxonomy" id="2585199"/>
    <lineage>
        <taxon>Bacteria</taxon>
        <taxon>Bacillati</taxon>
        <taxon>Actinomycetota</taxon>
        <taxon>Actinomycetes</taxon>
        <taxon>Mycobacteriales</taxon>
        <taxon>Nocardiaceae</taxon>
        <taxon>Nocardia</taxon>
    </lineage>
</organism>
<accession>A0A7K0DTQ2</accession>
<dbReference type="RefSeq" id="WP_153344898.1">
    <property type="nucleotide sequence ID" value="NZ_WEGI01000009.1"/>
</dbReference>
<comment type="caution">
    <text evidence="1">The sequence shown here is derived from an EMBL/GenBank/DDBJ whole genome shotgun (WGS) entry which is preliminary data.</text>
</comment>
<evidence type="ECO:0008006" key="3">
    <source>
        <dbReference type="Google" id="ProtNLM"/>
    </source>
</evidence>
<dbReference type="PIRSF" id="PIRSF017393">
    <property type="entry name" value="MTase_SAV2177"/>
    <property type="match status" value="1"/>
</dbReference>
<dbReference type="InterPro" id="IPR006764">
    <property type="entry name" value="SAM_dep_MeTrfase_SAV2177_type"/>
</dbReference>
<sequence length="278" mass="30489">MSSQSPVTYPSVAPVGVDISRASIARVYDAFLGGKDNFEIDRQVFENVKKVAPGAAELALANRDFLIRAARFLVQKAGIRQFLDLGSGLPTAENTHQVVQRIAPAARVVYVDNDPMVLAHARALLEDNPDTSIVTADIFRPLEVLGHNIIRDELDFDSPVALFQIGTLHHYLGDDTAALMQTYIDALAPGSYVAICHFHDPEVPELTELAEQMEDKFIHSPMGSGRFRTLPEIEAMFGDLEMVPPGLVAADDWWPTGPHLEPLSPVRRCVLAGVGRKK</sequence>
<dbReference type="InterPro" id="IPR029063">
    <property type="entry name" value="SAM-dependent_MTases_sf"/>
</dbReference>
<dbReference type="Gene3D" id="3.40.50.150">
    <property type="entry name" value="Vaccinia Virus protein VP39"/>
    <property type="match status" value="1"/>
</dbReference>
<dbReference type="AlphaFoldDB" id="A0A7K0DTQ2"/>
<gene>
    <name evidence="1" type="ORF">NRB56_43060</name>
</gene>
<name>A0A7K0DTQ2_9NOCA</name>
<dbReference type="OrthoDB" id="5175904at2"/>